<evidence type="ECO:0000256" key="1">
    <source>
        <dbReference type="ARBA" id="ARBA00022723"/>
    </source>
</evidence>
<keyword evidence="2" id="KW-0677">Repeat</keyword>
<proteinExistence type="predicted"/>
<name>A0A7J6MYW1_PERCH</name>
<dbReference type="Pfam" id="PF01556">
    <property type="entry name" value="DnaJ_C"/>
    <property type="match status" value="2"/>
</dbReference>
<dbReference type="InterPro" id="IPR036869">
    <property type="entry name" value="J_dom_sf"/>
</dbReference>
<reference evidence="7 8" key="1">
    <citation type="submission" date="2020-04" db="EMBL/GenBank/DDBJ databases">
        <title>Perkinsus chesapeaki whole genome sequence.</title>
        <authorList>
            <person name="Bogema D.R."/>
        </authorList>
    </citation>
    <scope>NUCLEOTIDE SEQUENCE [LARGE SCALE GENOMIC DNA]</scope>
    <source>
        <strain evidence="7">ATCC PRA-425</strain>
    </source>
</reference>
<evidence type="ECO:0000256" key="5">
    <source>
        <dbReference type="SAM" id="MobiDB-lite"/>
    </source>
</evidence>
<dbReference type="AlphaFoldDB" id="A0A7J6MYW1"/>
<dbReference type="InterPro" id="IPR008971">
    <property type="entry name" value="HSP40/DnaJ_pept-bd"/>
</dbReference>
<feature type="region of interest" description="Disordered" evidence="5">
    <location>
        <begin position="376"/>
        <end position="397"/>
    </location>
</feature>
<dbReference type="GO" id="GO:0008270">
    <property type="term" value="F:zinc ion binding"/>
    <property type="evidence" value="ECO:0007669"/>
    <property type="project" value="UniProtKB-KW"/>
</dbReference>
<evidence type="ECO:0000256" key="3">
    <source>
        <dbReference type="ARBA" id="ARBA00022771"/>
    </source>
</evidence>
<dbReference type="OrthoDB" id="550424at2759"/>
<dbReference type="FunFam" id="2.10.230.10:FF:000001">
    <property type="entry name" value="DnaJ subfamily A member 2"/>
    <property type="match status" value="2"/>
</dbReference>
<dbReference type="Proteomes" id="UP000591131">
    <property type="component" value="Unassembled WGS sequence"/>
</dbReference>
<dbReference type="SMART" id="SM00271">
    <property type="entry name" value="DnaJ"/>
    <property type="match status" value="2"/>
</dbReference>
<dbReference type="FunFam" id="2.60.260.20:FF:000003">
    <property type="entry name" value="DnaJ subfamily A member 2"/>
    <property type="match status" value="2"/>
</dbReference>
<keyword evidence="4" id="KW-0862">Zinc</keyword>
<protein>
    <submittedName>
        <fullName evidence="7">DnaJ (Hsp40), sub A, member 4</fullName>
    </submittedName>
</protein>
<accession>A0A7J6MYW1</accession>
<dbReference type="InterPro" id="IPR044713">
    <property type="entry name" value="DNJA1/2-like"/>
</dbReference>
<dbReference type="CDD" id="cd06257">
    <property type="entry name" value="DnaJ"/>
    <property type="match status" value="2"/>
</dbReference>
<dbReference type="GO" id="GO:0030544">
    <property type="term" value="F:Hsp70 protein binding"/>
    <property type="evidence" value="ECO:0007669"/>
    <property type="project" value="InterPro"/>
</dbReference>
<dbReference type="SUPFAM" id="SSF57938">
    <property type="entry name" value="DnaJ/Hsp40 cysteine-rich domain"/>
    <property type="match status" value="2"/>
</dbReference>
<evidence type="ECO:0000256" key="4">
    <source>
        <dbReference type="ARBA" id="ARBA00022833"/>
    </source>
</evidence>
<dbReference type="SUPFAM" id="SSF49493">
    <property type="entry name" value="HSP40/DnaJ peptide-binding domain"/>
    <property type="match status" value="4"/>
</dbReference>
<dbReference type="GO" id="GO:0006457">
    <property type="term" value="P:protein folding"/>
    <property type="evidence" value="ECO:0007669"/>
    <property type="project" value="InterPro"/>
</dbReference>
<feature type="domain" description="J" evidence="6">
    <location>
        <begin position="22"/>
        <end position="83"/>
    </location>
</feature>
<dbReference type="Pfam" id="PF00226">
    <property type="entry name" value="DnaJ"/>
    <property type="match status" value="2"/>
</dbReference>
<evidence type="ECO:0000256" key="2">
    <source>
        <dbReference type="ARBA" id="ARBA00022737"/>
    </source>
</evidence>
<dbReference type="InterPro" id="IPR018253">
    <property type="entry name" value="DnaJ_domain_CS"/>
</dbReference>
<dbReference type="PROSITE" id="PS50076">
    <property type="entry name" value="DNAJ_2"/>
    <property type="match status" value="2"/>
</dbReference>
<dbReference type="EMBL" id="JAAPAO010000028">
    <property type="protein sequence ID" value="KAF4676785.1"/>
    <property type="molecule type" value="Genomic_DNA"/>
</dbReference>
<dbReference type="GO" id="GO:0051082">
    <property type="term" value="F:unfolded protein binding"/>
    <property type="evidence" value="ECO:0007669"/>
    <property type="project" value="InterPro"/>
</dbReference>
<dbReference type="CDD" id="cd10719">
    <property type="entry name" value="DnaJ_zf"/>
    <property type="match status" value="2"/>
</dbReference>
<evidence type="ECO:0000313" key="8">
    <source>
        <dbReference type="Proteomes" id="UP000591131"/>
    </source>
</evidence>
<feature type="region of interest" description="Disordered" evidence="5">
    <location>
        <begin position="787"/>
        <end position="830"/>
    </location>
</feature>
<keyword evidence="1" id="KW-0479">Metal-binding</keyword>
<gene>
    <name evidence="7" type="primary">DNAJA4_1</name>
    <name evidence="7" type="ORF">FOL47_004956</name>
</gene>
<dbReference type="Gene3D" id="1.10.287.110">
    <property type="entry name" value="DnaJ domain"/>
    <property type="match status" value="2"/>
</dbReference>
<sequence>MFFGGMDDMFGGAPKKDVDTQKFYDILGVKKDATKAEIKKAYRKLALKEHPDKGGDPEKFKDLTRAYEVLSDDQKRARYDKFGEEGVDQDGMGPGNAEDIFDMVFGGGRGRSSGPRKGEDITHVLEVPLSQFYNGATRKLAINRVVIDHSSPITTCNACDGQGVTVKTVRMGPMVQQMQSTCPQCHGQGKTFKTKKSKEIIEIHIEKGMKSGQKIPFRGMADESSPDVEPGDLIIILKQKENDDSGFTRKGNDLFVRKPITLVEALTGYTTVITHLDGRKLIVRSKPGDIIKPIDLTSEKHYLKCVKGEGMPTHGNPFLCGNMFLILDIVFPESLTPDACEILKEILPPPSEAPIITDEMEETYEHHELVDMDPRESAAATAEYDHSGEAYDEDDEGGAMPDPLGCFLLAMFFGSGGMFGGEDFGGGRGPGGPSKNVDTQKLYDVLGISKSATNSEIKKAYRKLAMQHHPDKGGDEEEFKLITKAYEILSDEEKRRRYDQYGEDGVDGADGGMAHATDIFDMMFGGGGARRAGGGRRRGDDVQHILEVPLKQLYTGATRKLMINRVVIDKDVPVTTCSACDGQGATVKVIRMGPMIQQLQSPCRQCQGQGQSFKTKRSKEMVEVHIEKGMKHGQRIPFRGMADESSPGVEPGDLIIVLKQKEETDSTGFTRKGNDLFIRRSISLLEALTGYTTVLTHLDDRKLIIRSKPGDIIRPIDMTSEKHYLKCVKGEGMPTHKNPFIYGNLFLILDIVFPESLSEDAIARLKEVLPAAKDSPRISKKMEKEYEHHELVDMDPSVSARMGAASGGGEAYDEDEEGGPRGPSVACAQQ</sequence>
<keyword evidence="3" id="KW-0863">Zinc-finger</keyword>
<dbReference type="InterPro" id="IPR001305">
    <property type="entry name" value="HSP_DnaJ_Cys-rich_dom"/>
</dbReference>
<dbReference type="InterPro" id="IPR002939">
    <property type="entry name" value="DnaJ_C"/>
</dbReference>
<dbReference type="FunFam" id="1.10.287.110:FF:000041">
    <property type="entry name" value="Chaperone protein DNAj, putative"/>
    <property type="match status" value="2"/>
</dbReference>
<dbReference type="PROSITE" id="PS00636">
    <property type="entry name" value="DNAJ_1"/>
    <property type="match status" value="2"/>
</dbReference>
<keyword evidence="8" id="KW-1185">Reference proteome</keyword>
<dbReference type="InterPro" id="IPR001623">
    <property type="entry name" value="DnaJ_domain"/>
</dbReference>
<evidence type="ECO:0000259" key="6">
    <source>
        <dbReference type="PROSITE" id="PS50076"/>
    </source>
</evidence>
<organism evidence="7 8">
    <name type="scientific">Perkinsus chesapeaki</name>
    <name type="common">Clam parasite</name>
    <name type="synonym">Perkinsus andrewsi</name>
    <dbReference type="NCBI Taxonomy" id="330153"/>
    <lineage>
        <taxon>Eukaryota</taxon>
        <taxon>Sar</taxon>
        <taxon>Alveolata</taxon>
        <taxon>Perkinsozoa</taxon>
        <taxon>Perkinsea</taxon>
        <taxon>Perkinsida</taxon>
        <taxon>Perkinsidae</taxon>
        <taxon>Perkinsus</taxon>
    </lineage>
</organism>
<dbReference type="InterPro" id="IPR036410">
    <property type="entry name" value="HSP_DnaJ_Cys-rich_dom_sf"/>
</dbReference>
<comment type="caution">
    <text evidence="7">The sequence shown here is derived from an EMBL/GenBank/DDBJ whole genome shotgun (WGS) entry which is preliminary data.</text>
</comment>
<dbReference type="PRINTS" id="PR00625">
    <property type="entry name" value="JDOMAIN"/>
</dbReference>
<dbReference type="SUPFAM" id="SSF46565">
    <property type="entry name" value="Chaperone J-domain"/>
    <property type="match status" value="2"/>
</dbReference>
<dbReference type="CDD" id="cd10747">
    <property type="entry name" value="DnaJ_C"/>
    <property type="match status" value="2"/>
</dbReference>
<feature type="domain" description="J" evidence="6">
    <location>
        <begin position="441"/>
        <end position="502"/>
    </location>
</feature>
<dbReference type="PANTHER" id="PTHR43888">
    <property type="entry name" value="DNAJ-LIKE-2, ISOFORM A-RELATED"/>
    <property type="match status" value="1"/>
</dbReference>
<evidence type="ECO:0000313" key="7">
    <source>
        <dbReference type="EMBL" id="KAF4676785.1"/>
    </source>
</evidence>
<dbReference type="Gene3D" id="2.10.230.10">
    <property type="entry name" value="Heat shock protein DnaJ, cysteine-rich domain"/>
    <property type="match status" value="2"/>
</dbReference>
<dbReference type="Gene3D" id="2.60.260.20">
    <property type="entry name" value="Urease metallochaperone UreE, N-terminal domain"/>
    <property type="match status" value="4"/>
</dbReference>
<dbReference type="Pfam" id="PF00684">
    <property type="entry name" value="DnaJ_CXXCXGXG"/>
    <property type="match status" value="2"/>
</dbReference>